<dbReference type="EMBL" id="MGJN01000020">
    <property type="protein sequence ID" value="OGN06323.1"/>
    <property type="molecule type" value="Genomic_DNA"/>
</dbReference>
<evidence type="ECO:0008006" key="4">
    <source>
        <dbReference type="Google" id="ProtNLM"/>
    </source>
</evidence>
<evidence type="ECO:0000313" key="2">
    <source>
        <dbReference type="EMBL" id="OGN06323.1"/>
    </source>
</evidence>
<dbReference type="Proteomes" id="UP000176834">
    <property type="component" value="Unassembled WGS sequence"/>
</dbReference>
<reference evidence="2 3" key="1">
    <citation type="journal article" date="2016" name="Nat. Commun.">
        <title>Thousands of microbial genomes shed light on interconnected biogeochemical processes in an aquifer system.</title>
        <authorList>
            <person name="Anantharaman K."/>
            <person name="Brown C.T."/>
            <person name="Hug L.A."/>
            <person name="Sharon I."/>
            <person name="Castelle C.J."/>
            <person name="Probst A.J."/>
            <person name="Thomas B.C."/>
            <person name="Singh A."/>
            <person name="Wilkins M.J."/>
            <person name="Karaoz U."/>
            <person name="Brodie E.L."/>
            <person name="Williams K.H."/>
            <person name="Hubbard S.S."/>
            <person name="Banfield J.F."/>
        </authorList>
    </citation>
    <scope>NUCLEOTIDE SEQUENCE [LARGE SCALE GENOMIC DNA]</scope>
</reference>
<organism evidence="2 3">
    <name type="scientific">Candidatus Yanofskybacteria bacterium RIFCSPHIGHO2_02_FULL_38_22b</name>
    <dbReference type="NCBI Taxonomy" id="1802673"/>
    <lineage>
        <taxon>Bacteria</taxon>
        <taxon>Candidatus Yanofskyibacteriota</taxon>
    </lineage>
</organism>
<gene>
    <name evidence="2" type="ORF">A3B86_04380</name>
</gene>
<dbReference type="AlphaFoldDB" id="A0A1F8EZP0"/>
<dbReference type="InterPro" id="IPR021218">
    <property type="entry name" value="DUF2784"/>
</dbReference>
<dbReference type="Pfam" id="PF10861">
    <property type="entry name" value="DUF2784"/>
    <property type="match status" value="1"/>
</dbReference>
<feature type="transmembrane region" description="Helical" evidence="1">
    <location>
        <begin position="91"/>
        <end position="114"/>
    </location>
</feature>
<comment type="caution">
    <text evidence="2">The sequence shown here is derived from an EMBL/GenBank/DDBJ whole genome shotgun (WGS) entry which is preliminary data.</text>
</comment>
<name>A0A1F8EZP0_9BACT</name>
<keyword evidence="1" id="KW-0812">Transmembrane</keyword>
<keyword evidence="1" id="KW-1133">Transmembrane helix</keyword>
<sequence length="132" mass="15206">MIILLADALTAIHTILILSVFIGIFLSIRIKRFRPIEALVLLVAIVIWSLYEECPLTSAEVYLRNLSGQVTSLGEVGFIAYYLSIWFNLSIYPTTITFLTYVIAFIFLLLSIAWELPYLKRLRQQIHRSEKP</sequence>
<feature type="transmembrane region" description="Helical" evidence="1">
    <location>
        <begin position="33"/>
        <end position="51"/>
    </location>
</feature>
<evidence type="ECO:0000256" key="1">
    <source>
        <dbReference type="SAM" id="Phobius"/>
    </source>
</evidence>
<keyword evidence="1" id="KW-0472">Membrane</keyword>
<accession>A0A1F8EZP0</accession>
<feature type="transmembrane region" description="Helical" evidence="1">
    <location>
        <begin position="6"/>
        <end position="26"/>
    </location>
</feature>
<evidence type="ECO:0000313" key="3">
    <source>
        <dbReference type="Proteomes" id="UP000176834"/>
    </source>
</evidence>
<protein>
    <recommendedName>
        <fullName evidence="4">DUF2784 domain-containing protein</fullName>
    </recommendedName>
</protein>
<proteinExistence type="predicted"/>